<keyword evidence="1" id="KW-0812">Transmembrane</keyword>
<gene>
    <name evidence="2" type="ORF">CXB51_004989</name>
</gene>
<keyword evidence="1" id="KW-0472">Membrane</keyword>
<evidence type="ECO:0000313" key="2">
    <source>
        <dbReference type="EMBL" id="KAG8498663.1"/>
    </source>
</evidence>
<keyword evidence="1" id="KW-1133">Transmembrane helix</keyword>
<feature type="transmembrane region" description="Helical" evidence="1">
    <location>
        <begin position="113"/>
        <end position="138"/>
    </location>
</feature>
<accession>A0A8J5YXX6</accession>
<organism evidence="2 3">
    <name type="scientific">Gossypium anomalum</name>
    <dbReference type="NCBI Taxonomy" id="47600"/>
    <lineage>
        <taxon>Eukaryota</taxon>
        <taxon>Viridiplantae</taxon>
        <taxon>Streptophyta</taxon>
        <taxon>Embryophyta</taxon>
        <taxon>Tracheophyta</taxon>
        <taxon>Spermatophyta</taxon>
        <taxon>Magnoliopsida</taxon>
        <taxon>eudicotyledons</taxon>
        <taxon>Gunneridae</taxon>
        <taxon>Pentapetalae</taxon>
        <taxon>rosids</taxon>
        <taxon>malvids</taxon>
        <taxon>Malvales</taxon>
        <taxon>Malvaceae</taxon>
        <taxon>Malvoideae</taxon>
        <taxon>Gossypium</taxon>
    </lineage>
</organism>
<dbReference type="AlphaFoldDB" id="A0A8J5YXX6"/>
<dbReference type="EMBL" id="JAHUZN010000003">
    <property type="protein sequence ID" value="KAG8498663.1"/>
    <property type="molecule type" value="Genomic_DNA"/>
</dbReference>
<proteinExistence type="predicted"/>
<name>A0A8J5YXX6_9ROSI</name>
<evidence type="ECO:0000256" key="1">
    <source>
        <dbReference type="SAM" id="Phobius"/>
    </source>
</evidence>
<dbReference type="Proteomes" id="UP000701853">
    <property type="component" value="Chromosome 3"/>
</dbReference>
<sequence length="159" mass="18732">MESFLWLTDVLRSPKGWIRVVLDVWPLNRMLCILWKKELSLVFLCSFGRCGKQVHHDFQVHNLLYALFLPRRLVVVRWTSPCEDAIKIIVDVVWNVEMGFVLCSAIIRDHEGMVLACFSCSLRILMLLQLMLLLWLVLLRGLLRRAFPELFSSLTMFFY</sequence>
<keyword evidence="3" id="KW-1185">Reference proteome</keyword>
<reference evidence="2 3" key="1">
    <citation type="journal article" date="2021" name="bioRxiv">
        <title>The Gossypium anomalum genome as a resource for cotton improvement and evolutionary analysis of hybrid incompatibility.</title>
        <authorList>
            <person name="Grover C.E."/>
            <person name="Yuan D."/>
            <person name="Arick M.A."/>
            <person name="Miller E.R."/>
            <person name="Hu G."/>
            <person name="Peterson D.G."/>
            <person name="Wendel J.F."/>
            <person name="Udall J.A."/>
        </authorList>
    </citation>
    <scope>NUCLEOTIDE SEQUENCE [LARGE SCALE GENOMIC DNA]</scope>
    <source>
        <strain evidence="2">JFW-Udall</strain>
        <tissue evidence="2">Leaf</tissue>
    </source>
</reference>
<comment type="caution">
    <text evidence="2">The sequence shown here is derived from an EMBL/GenBank/DDBJ whole genome shotgun (WGS) entry which is preliminary data.</text>
</comment>
<dbReference type="OrthoDB" id="1015971at2759"/>
<evidence type="ECO:0000313" key="3">
    <source>
        <dbReference type="Proteomes" id="UP000701853"/>
    </source>
</evidence>
<protein>
    <submittedName>
        <fullName evidence="2">Uncharacterized protein</fullName>
    </submittedName>
</protein>